<proteinExistence type="predicted"/>
<sequence length="430" mass="49008">MEGDGGKDTEKESSMENSAVNLENSYTEKDVEEPSEKEPERSPCQFFLAGRCRFGDRCRNMHNGIPEATSPPPSTRGKSEYESNSKKKPPMKTATDVISRIQWDNMLPKECFIIGYLDRFLGTIEKPFSAFCWEDLASVGHDVLAIPKHRIQYFKYKDLVVWDKNSRIDNVFGSTGSGMTILDIMEQNKNLDHEEKVNVQPEMSGLQKDSDGLEEYENVEECLDAAAYVNTKKLRPTHFIAVRISSEDVKSSIKEVQDVLKKWNPDISEYCTPLPALHLTLCLLHLETPEEIQKSVSVIQEWSHEIQRILPPSLILRFEGLKDFNARVLYLAPLAIPEISSFVQSLHERFCNEGLQVIKPPSNRLHVTVAKISTNTFRKNPGLRFYYDIYGHIPIAHFGAQHVDSISFCDNGSARRTDGFYTTLLEFSLY</sequence>
<dbReference type="Pfam" id="PF04457">
    <property type="entry name" value="MJ1316"/>
    <property type="match status" value="1"/>
</dbReference>
<feature type="compositionally biased region" description="Polar residues" evidence="5">
    <location>
        <begin position="15"/>
        <end position="25"/>
    </location>
</feature>
<dbReference type="AlphaFoldDB" id="A0AAD1WN77"/>
<dbReference type="InterPro" id="IPR009097">
    <property type="entry name" value="Cyclic_Pdiesterase"/>
</dbReference>
<organism evidence="7 8">
    <name type="scientific">Pelobates cultripes</name>
    <name type="common">Western spadefoot toad</name>
    <dbReference type="NCBI Taxonomy" id="61616"/>
    <lineage>
        <taxon>Eukaryota</taxon>
        <taxon>Metazoa</taxon>
        <taxon>Chordata</taxon>
        <taxon>Craniata</taxon>
        <taxon>Vertebrata</taxon>
        <taxon>Euteleostomi</taxon>
        <taxon>Amphibia</taxon>
        <taxon>Batrachia</taxon>
        <taxon>Anura</taxon>
        <taxon>Pelobatoidea</taxon>
        <taxon>Pelobatidae</taxon>
        <taxon>Pelobates</taxon>
    </lineage>
</organism>
<feature type="compositionally biased region" description="Basic and acidic residues" evidence="5">
    <location>
        <begin position="26"/>
        <end position="41"/>
    </location>
</feature>
<dbReference type="Gene3D" id="3.90.1140.10">
    <property type="entry name" value="Cyclic phosphodiesterase"/>
    <property type="match status" value="1"/>
</dbReference>
<dbReference type="InterPro" id="IPR042653">
    <property type="entry name" value="Leng9"/>
</dbReference>
<evidence type="ECO:0000256" key="1">
    <source>
        <dbReference type="ARBA" id="ARBA00022723"/>
    </source>
</evidence>
<feature type="region of interest" description="Disordered" evidence="5">
    <location>
        <begin position="63"/>
        <end position="93"/>
    </location>
</feature>
<keyword evidence="1 4" id="KW-0479">Metal-binding</keyword>
<dbReference type="InterPro" id="IPR040459">
    <property type="entry name" value="MJ1316"/>
</dbReference>
<evidence type="ECO:0000313" key="7">
    <source>
        <dbReference type="EMBL" id="CAH2319051.1"/>
    </source>
</evidence>
<dbReference type="Pfam" id="PF00642">
    <property type="entry name" value="zf-CCCH"/>
    <property type="match status" value="1"/>
</dbReference>
<dbReference type="InterPro" id="IPR036855">
    <property type="entry name" value="Znf_CCCH_sf"/>
</dbReference>
<dbReference type="EMBL" id="OW240921">
    <property type="protein sequence ID" value="CAH2319051.1"/>
    <property type="molecule type" value="Genomic_DNA"/>
</dbReference>
<dbReference type="PROSITE" id="PS50103">
    <property type="entry name" value="ZF_C3H1"/>
    <property type="match status" value="1"/>
</dbReference>
<dbReference type="Proteomes" id="UP001295444">
    <property type="component" value="Chromosome 10"/>
</dbReference>
<keyword evidence="3 4" id="KW-0862">Zinc</keyword>
<keyword evidence="2 4" id="KW-0863">Zinc-finger</keyword>
<evidence type="ECO:0000256" key="2">
    <source>
        <dbReference type="ARBA" id="ARBA00022771"/>
    </source>
</evidence>
<dbReference type="SUPFAM" id="SSF90229">
    <property type="entry name" value="CCCH zinc finger"/>
    <property type="match status" value="1"/>
</dbReference>
<dbReference type="PANTHER" id="PTHR46729:SF1">
    <property type="entry name" value="LEUKOCYTE RECEPTOR CLUSTER MEMBER 9"/>
    <property type="match status" value="1"/>
</dbReference>
<dbReference type="SUPFAM" id="SSF55144">
    <property type="entry name" value="LigT-like"/>
    <property type="match status" value="1"/>
</dbReference>
<evidence type="ECO:0000313" key="8">
    <source>
        <dbReference type="Proteomes" id="UP001295444"/>
    </source>
</evidence>
<evidence type="ECO:0000256" key="3">
    <source>
        <dbReference type="ARBA" id="ARBA00022833"/>
    </source>
</evidence>
<dbReference type="InterPro" id="IPR019510">
    <property type="entry name" value="AKAP7-like_phosphoesterase"/>
</dbReference>
<protein>
    <submittedName>
        <fullName evidence="7">Leukocyte receptor cluster member 9</fullName>
    </submittedName>
</protein>
<dbReference type="SMART" id="SM00356">
    <property type="entry name" value="ZnF_C3H1"/>
    <property type="match status" value="1"/>
</dbReference>
<evidence type="ECO:0000256" key="4">
    <source>
        <dbReference type="PROSITE-ProRule" id="PRU00723"/>
    </source>
</evidence>
<feature type="zinc finger region" description="C3H1-type" evidence="4">
    <location>
        <begin position="38"/>
        <end position="65"/>
    </location>
</feature>
<keyword evidence="7" id="KW-0675">Receptor</keyword>
<dbReference type="Pfam" id="PF10469">
    <property type="entry name" value="AKAP7_NLS"/>
    <property type="match status" value="1"/>
</dbReference>
<evidence type="ECO:0000259" key="6">
    <source>
        <dbReference type="PROSITE" id="PS50103"/>
    </source>
</evidence>
<keyword evidence="8" id="KW-1185">Reference proteome</keyword>
<accession>A0AAD1WN77</accession>
<dbReference type="PANTHER" id="PTHR46729">
    <property type="entry name" value="LEUKOCYTE RECEPTOR CLUSTER MEMBER 9"/>
    <property type="match status" value="1"/>
</dbReference>
<gene>
    <name evidence="7" type="ORF">PECUL_23A011935</name>
</gene>
<dbReference type="Gene3D" id="2.30.30.1190">
    <property type="match status" value="1"/>
</dbReference>
<dbReference type="GO" id="GO:0008270">
    <property type="term" value="F:zinc ion binding"/>
    <property type="evidence" value="ECO:0007669"/>
    <property type="project" value="UniProtKB-KW"/>
</dbReference>
<dbReference type="InterPro" id="IPR000571">
    <property type="entry name" value="Znf_CCCH"/>
</dbReference>
<feature type="compositionally biased region" description="Basic and acidic residues" evidence="5">
    <location>
        <begin position="1"/>
        <end position="14"/>
    </location>
</feature>
<name>A0AAD1WN77_PELCU</name>
<feature type="domain" description="C3H1-type" evidence="6">
    <location>
        <begin position="38"/>
        <end position="65"/>
    </location>
</feature>
<feature type="region of interest" description="Disordered" evidence="5">
    <location>
        <begin position="1"/>
        <end position="42"/>
    </location>
</feature>
<evidence type="ECO:0000256" key="5">
    <source>
        <dbReference type="SAM" id="MobiDB-lite"/>
    </source>
</evidence>
<reference evidence="7" key="1">
    <citation type="submission" date="2022-03" db="EMBL/GenBank/DDBJ databases">
        <authorList>
            <person name="Alioto T."/>
            <person name="Alioto T."/>
            <person name="Gomez Garrido J."/>
        </authorList>
    </citation>
    <scope>NUCLEOTIDE SEQUENCE</scope>
</reference>